<evidence type="ECO:0000256" key="1">
    <source>
        <dbReference type="SAM" id="Phobius"/>
    </source>
</evidence>
<name>A0A7W5G8N0_9BACL</name>
<dbReference type="EMBL" id="JACHXW010000002">
    <property type="protein sequence ID" value="MBB3150835.1"/>
    <property type="molecule type" value="Genomic_DNA"/>
</dbReference>
<dbReference type="Proteomes" id="UP000518605">
    <property type="component" value="Unassembled WGS sequence"/>
</dbReference>
<dbReference type="RefSeq" id="WP_183559188.1">
    <property type="nucleotide sequence ID" value="NZ_CBCSLB010000004.1"/>
</dbReference>
<keyword evidence="1" id="KW-0472">Membrane</keyword>
<keyword evidence="1" id="KW-0812">Transmembrane</keyword>
<evidence type="ECO:0000313" key="2">
    <source>
        <dbReference type="EMBL" id="MBB3150835.1"/>
    </source>
</evidence>
<sequence>MRRYWFSILIVLLAAGGIGTYYLIGIRGHLPEYIIETVQGDTKEGAAVVLSGSHYGAMRSEPLDVTTEGSNYLGRNLHLRERLADAGTWFYQDLNIQQLLKDHKAFMRGKNNSGGFYRDAEMVIYAELSTSTRHTNAPYAKLELSMLDEETGKVATFKSIALDEPEQIYNIMNVQRLDNEVHILFRKYESHTSNLAVYAFDSGTGKQLRRIDLKNQLKSKATEYNLNLIANESVSKPSDLIYFTYSEGSEALNRKNYAYSYRTGKLSELSETLWGPDIGGFFTYSLQQDQFYYAEIAPDEVVLSLYHTKTKARKRAYATVTAKQLGVDEIQSAQIQKDRVYLGLEKAGVKGAAVLRLEDGKLLFEGFAVQASGNGQTDEEMKRRLHLNNLVIEHKLKD</sequence>
<organism evidence="2 3">
    <name type="scientific">Paenibacillus endophyticus</name>
    <dbReference type="NCBI Taxonomy" id="1294268"/>
    <lineage>
        <taxon>Bacteria</taxon>
        <taxon>Bacillati</taxon>
        <taxon>Bacillota</taxon>
        <taxon>Bacilli</taxon>
        <taxon>Bacillales</taxon>
        <taxon>Paenibacillaceae</taxon>
        <taxon>Paenibacillus</taxon>
    </lineage>
</organism>
<feature type="transmembrane region" description="Helical" evidence="1">
    <location>
        <begin position="6"/>
        <end position="24"/>
    </location>
</feature>
<dbReference type="AlphaFoldDB" id="A0A7W5G8N0"/>
<keyword evidence="3" id="KW-1185">Reference proteome</keyword>
<dbReference type="SUPFAM" id="SSF82171">
    <property type="entry name" value="DPP6 N-terminal domain-like"/>
    <property type="match status" value="1"/>
</dbReference>
<gene>
    <name evidence="2" type="ORF">FHS16_000869</name>
</gene>
<keyword evidence="1" id="KW-1133">Transmembrane helix</keyword>
<proteinExistence type="predicted"/>
<accession>A0A7W5G8N0</accession>
<reference evidence="2 3" key="1">
    <citation type="submission" date="2020-08" db="EMBL/GenBank/DDBJ databases">
        <title>Genomic Encyclopedia of Type Strains, Phase III (KMG-III): the genomes of soil and plant-associated and newly described type strains.</title>
        <authorList>
            <person name="Whitman W."/>
        </authorList>
    </citation>
    <scope>NUCLEOTIDE SEQUENCE [LARGE SCALE GENOMIC DNA]</scope>
    <source>
        <strain evidence="2 3">CECT 8234</strain>
    </source>
</reference>
<evidence type="ECO:0000313" key="3">
    <source>
        <dbReference type="Proteomes" id="UP000518605"/>
    </source>
</evidence>
<protein>
    <submittedName>
        <fullName evidence="2">Uncharacterized protein</fullName>
    </submittedName>
</protein>
<comment type="caution">
    <text evidence="2">The sequence shown here is derived from an EMBL/GenBank/DDBJ whole genome shotgun (WGS) entry which is preliminary data.</text>
</comment>